<dbReference type="AlphaFoldDB" id="A0A1I7CYK7"/>
<proteinExistence type="predicted"/>
<feature type="signal peptide" evidence="1">
    <location>
        <begin position="1"/>
        <end position="24"/>
    </location>
</feature>
<protein>
    <recommendedName>
        <fullName evidence="4">DUF3575 domain-containing protein</fullName>
    </recommendedName>
</protein>
<dbReference type="Proteomes" id="UP000199673">
    <property type="component" value="Unassembled WGS sequence"/>
</dbReference>
<name>A0A1I7CYK7_9BACT</name>
<dbReference type="OrthoDB" id="978645at2"/>
<feature type="chain" id="PRO_5011550618" description="DUF3575 domain-containing protein" evidence="1">
    <location>
        <begin position="25"/>
        <end position="165"/>
    </location>
</feature>
<evidence type="ECO:0000313" key="3">
    <source>
        <dbReference type="Proteomes" id="UP000199673"/>
    </source>
</evidence>
<reference evidence="3" key="1">
    <citation type="submission" date="2016-10" db="EMBL/GenBank/DDBJ databases">
        <authorList>
            <person name="Varghese N."/>
            <person name="Submissions S."/>
        </authorList>
    </citation>
    <scope>NUCLEOTIDE SEQUENCE [LARGE SCALE GENOMIC DNA]</scope>
    <source>
        <strain evidence="3">DSM 23445</strain>
    </source>
</reference>
<organism evidence="2 3">
    <name type="scientific">Algoriphagus locisalis</name>
    <dbReference type="NCBI Taxonomy" id="305507"/>
    <lineage>
        <taxon>Bacteria</taxon>
        <taxon>Pseudomonadati</taxon>
        <taxon>Bacteroidota</taxon>
        <taxon>Cytophagia</taxon>
        <taxon>Cytophagales</taxon>
        <taxon>Cyclobacteriaceae</taxon>
        <taxon>Algoriphagus</taxon>
    </lineage>
</organism>
<gene>
    <name evidence="2" type="ORF">SAMN04489724_3584</name>
</gene>
<evidence type="ECO:0000313" key="2">
    <source>
        <dbReference type="EMBL" id="SFU04521.1"/>
    </source>
</evidence>
<dbReference type="EMBL" id="FPBF01000005">
    <property type="protein sequence ID" value="SFU04521.1"/>
    <property type="molecule type" value="Genomic_DNA"/>
</dbReference>
<dbReference type="RefSeq" id="WP_139235932.1">
    <property type="nucleotide sequence ID" value="NZ_FPBF01000005.1"/>
</dbReference>
<keyword evidence="1" id="KW-0732">Signal</keyword>
<accession>A0A1I7CYK7</accession>
<evidence type="ECO:0008006" key="4">
    <source>
        <dbReference type="Google" id="ProtNLM"/>
    </source>
</evidence>
<dbReference type="STRING" id="305507.SAMN04489724_3584"/>
<evidence type="ECO:0000256" key="1">
    <source>
        <dbReference type="SAM" id="SignalP"/>
    </source>
</evidence>
<sequence length="165" mass="19031">MRFTLLVLFITVPMFFLSVNESNAQLADYNTMVGVVGGTNIGGTVKQFISYNGAVDLLVYRRWKGWVAAALYEHHLDIREIRGLEWYFGGGAHYGIWKDGKGEPPWVYKIDQDYNVFGVDAITGLEYNINQSNFFVGLYWKPAYNFTDFTKFWEDEAAFTLRYSL</sequence>
<keyword evidence="3" id="KW-1185">Reference proteome</keyword>